<dbReference type="OrthoDB" id="588983at2759"/>
<dbReference type="InParanoid" id="A0A2G5ECC1"/>
<organism evidence="3 4">
    <name type="scientific">Aquilegia coerulea</name>
    <name type="common">Rocky mountain columbine</name>
    <dbReference type="NCBI Taxonomy" id="218851"/>
    <lineage>
        <taxon>Eukaryota</taxon>
        <taxon>Viridiplantae</taxon>
        <taxon>Streptophyta</taxon>
        <taxon>Embryophyta</taxon>
        <taxon>Tracheophyta</taxon>
        <taxon>Spermatophyta</taxon>
        <taxon>Magnoliopsida</taxon>
        <taxon>Ranunculales</taxon>
        <taxon>Ranunculaceae</taxon>
        <taxon>Thalictroideae</taxon>
        <taxon>Aquilegia</taxon>
    </lineage>
</organism>
<dbReference type="GO" id="GO:0005829">
    <property type="term" value="C:cytosol"/>
    <property type="evidence" value="ECO:0007669"/>
    <property type="project" value="TreeGrafter"/>
</dbReference>
<dbReference type="InterPro" id="IPR004864">
    <property type="entry name" value="LEA_2"/>
</dbReference>
<dbReference type="AlphaFoldDB" id="A0A2G5ECC1"/>
<dbReference type="Pfam" id="PF03168">
    <property type="entry name" value="LEA_2"/>
    <property type="match status" value="1"/>
</dbReference>
<dbReference type="Proteomes" id="UP000230069">
    <property type="component" value="Unassembled WGS sequence"/>
</dbReference>
<evidence type="ECO:0000313" key="4">
    <source>
        <dbReference type="Proteomes" id="UP000230069"/>
    </source>
</evidence>
<feature type="domain" description="Water stress and hypersensitive response" evidence="2">
    <location>
        <begin position="24"/>
        <end position="141"/>
    </location>
</feature>
<protein>
    <recommendedName>
        <fullName evidence="2">Water stress and hypersensitive response domain-containing protein</fullName>
    </recommendedName>
</protein>
<dbReference type="SMART" id="SM00769">
    <property type="entry name" value="WHy"/>
    <property type="match status" value="1"/>
</dbReference>
<dbReference type="STRING" id="218851.A0A2G5ECC1"/>
<dbReference type="InterPro" id="IPR013990">
    <property type="entry name" value="WHy-dom"/>
</dbReference>
<dbReference type="SUPFAM" id="SSF117070">
    <property type="entry name" value="LEA14-like"/>
    <property type="match status" value="1"/>
</dbReference>
<evidence type="ECO:0000256" key="1">
    <source>
        <dbReference type="ARBA" id="ARBA00005960"/>
    </source>
</evidence>
<name>A0A2G5ECC1_AQUCA</name>
<gene>
    <name evidence="3" type="ORF">AQUCO_00900143v1</name>
</gene>
<dbReference type="EMBL" id="KZ305026">
    <property type="protein sequence ID" value="PIA53360.1"/>
    <property type="molecule type" value="Genomic_DNA"/>
</dbReference>
<evidence type="ECO:0000313" key="3">
    <source>
        <dbReference type="EMBL" id="PIA53360.1"/>
    </source>
</evidence>
<dbReference type="PANTHER" id="PTHR31459">
    <property type="match status" value="1"/>
</dbReference>
<dbReference type="Gene3D" id="2.60.40.1820">
    <property type="match status" value="1"/>
</dbReference>
<sequence>MASLMDKAKALLVDKVAQIKKPEAELTDVDLKGVSRESANFNSQVSVTNPYDHSIPICDISYSLKCANKVIASGKIPDPGSIKENGVTMLDVGMKVPYSVLLDIAKDIGSDWDIDYHLEVGFTVDLPIIGNFTIPLEKKGAFKLPTLSDIF</sequence>
<evidence type="ECO:0000259" key="2">
    <source>
        <dbReference type="SMART" id="SM00769"/>
    </source>
</evidence>
<dbReference type="InterPro" id="IPR045043">
    <property type="entry name" value="Lea14-like"/>
</dbReference>
<dbReference type="FunFam" id="2.60.40.1820:FF:000001">
    <property type="entry name" value="Desiccation protectant protein Lea14-like"/>
    <property type="match status" value="1"/>
</dbReference>
<reference evidence="3 4" key="1">
    <citation type="submission" date="2017-09" db="EMBL/GenBank/DDBJ databases">
        <title>WGS assembly of Aquilegia coerulea Goldsmith.</title>
        <authorList>
            <person name="Hodges S."/>
            <person name="Kramer E."/>
            <person name="Nordborg M."/>
            <person name="Tomkins J."/>
            <person name="Borevitz J."/>
            <person name="Derieg N."/>
            <person name="Yan J."/>
            <person name="Mihaltcheva S."/>
            <person name="Hayes R.D."/>
            <person name="Rokhsar D."/>
        </authorList>
    </citation>
    <scope>NUCLEOTIDE SEQUENCE [LARGE SCALE GENOMIC DNA]</scope>
    <source>
        <strain evidence="4">cv. Goldsmith</strain>
    </source>
</reference>
<keyword evidence="4" id="KW-1185">Reference proteome</keyword>
<proteinExistence type="inferred from homology"/>
<dbReference type="GO" id="GO:0009269">
    <property type="term" value="P:response to desiccation"/>
    <property type="evidence" value="ECO:0007669"/>
    <property type="project" value="InterPro"/>
</dbReference>
<dbReference type="PANTHER" id="PTHR31459:SF19">
    <property type="entry name" value="DESICCATION-RELATED PROTEIN LEA14-RELATED"/>
    <property type="match status" value="1"/>
</dbReference>
<accession>A0A2G5ECC1</accession>
<comment type="similarity">
    <text evidence="1">Belongs to the LEA type 2 family.</text>
</comment>